<keyword evidence="1" id="KW-0732">Signal</keyword>
<dbReference type="EMBL" id="BAAAFZ010000121">
    <property type="protein sequence ID" value="GAA0607727.1"/>
    <property type="molecule type" value="Genomic_DNA"/>
</dbReference>
<name>A0ABP3RCC1_9PROT</name>
<comment type="caution">
    <text evidence="2">The sequence shown here is derived from an EMBL/GenBank/DDBJ whole genome shotgun (WGS) entry which is preliminary data.</text>
</comment>
<keyword evidence="3" id="KW-1185">Reference proteome</keyword>
<evidence type="ECO:0000256" key="1">
    <source>
        <dbReference type="SAM" id="SignalP"/>
    </source>
</evidence>
<protein>
    <submittedName>
        <fullName evidence="2">Uncharacterized protein</fullName>
    </submittedName>
</protein>
<organism evidence="2 3">
    <name type="scientific">Craurococcus roseus</name>
    <dbReference type="NCBI Taxonomy" id="77585"/>
    <lineage>
        <taxon>Bacteria</taxon>
        <taxon>Pseudomonadati</taxon>
        <taxon>Pseudomonadota</taxon>
        <taxon>Alphaproteobacteria</taxon>
        <taxon>Acetobacterales</taxon>
        <taxon>Acetobacteraceae</taxon>
        <taxon>Craurococcus</taxon>
    </lineage>
</organism>
<proteinExistence type="predicted"/>
<feature type="chain" id="PRO_5045784653" evidence="1">
    <location>
        <begin position="19"/>
        <end position="163"/>
    </location>
</feature>
<evidence type="ECO:0000313" key="2">
    <source>
        <dbReference type="EMBL" id="GAA0607727.1"/>
    </source>
</evidence>
<accession>A0ABP3RCC1</accession>
<dbReference type="Proteomes" id="UP001501588">
    <property type="component" value="Unassembled WGS sequence"/>
</dbReference>
<gene>
    <name evidence="2" type="ORF">GCM10009416_50820</name>
</gene>
<reference evidence="3" key="1">
    <citation type="journal article" date="2019" name="Int. J. Syst. Evol. Microbiol.">
        <title>The Global Catalogue of Microorganisms (GCM) 10K type strain sequencing project: providing services to taxonomists for standard genome sequencing and annotation.</title>
        <authorList>
            <consortium name="The Broad Institute Genomics Platform"/>
            <consortium name="The Broad Institute Genome Sequencing Center for Infectious Disease"/>
            <person name="Wu L."/>
            <person name="Ma J."/>
        </authorList>
    </citation>
    <scope>NUCLEOTIDE SEQUENCE [LARGE SCALE GENOMIC DNA]</scope>
    <source>
        <strain evidence="3">JCM 9933</strain>
    </source>
</reference>
<sequence>MRARLPALLLCCGGLAWAAVDDDRAVRAPPPTLARLASGQEAPPPVPAISLPETPSGPWAEQVERPLFTLGRRPPAVAAPARVVEAPPEPPPPLAASGVVLRSAGAVALLRLADERTVRAAEGEEVDGWLVAAISADGVRLSRGDKVLHLPVRARAAGGMSRH</sequence>
<evidence type="ECO:0000313" key="3">
    <source>
        <dbReference type="Proteomes" id="UP001501588"/>
    </source>
</evidence>
<feature type="signal peptide" evidence="1">
    <location>
        <begin position="1"/>
        <end position="18"/>
    </location>
</feature>